<feature type="signal peptide" evidence="8">
    <location>
        <begin position="1"/>
        <end position="23"/>
    </location>
</feature>
<keyword evidence="7" id="KW-0624">Polysaccharide degradation</keyword>
<dbReference type="OrthoDB" id="9766708at2"/>
<dbReference type="STRING" id="76947.GCA_002080435_01071"/>
<evidence type="ECO:0000313" key="10">
    <source>
        <dbReference type="Proteomes" id="UP000024284"/>
    </source>
</evidence>
<keyword evidence="10" id="KW-1185">Reference proteome</keyword>
<evidence type="ECO:0000256" key="5">
    <source>
        <dbReference type="ARBA" id="ARBA00023001"/>
    </source>
</evidence>
<comment type="catalytic activity">
    <reaction evidence="1">
        <text>Endohydrolysis of (1-&gt;4)-beta-D-glucosidic linkages in cellulose, lichenin and cereal beta-D-glucans.</text>
        <dbReference type="EC" id="3.2.1.4"/>
    </reaction>
</comment>
<evidence type="ECO:0000256" key="6">
    <source>
        <dbReference type="ARBA" id="ARBA00023295"/>
    </source>
</evidence>
<evidence type="ECO:0000256" key="4">
    <source>
        <dbReference type="ARBA" id="ARBA00022801"/>
    </source>
</evidence>
<dbReference type="EMBL" id="JFZA02000017">
    <property type="protein sequence ID" value="KFG90000.1"/>
    <property type="molecule type" value="Genomic_DNA"/>
</dbReference>
<proteinExistence type="inferred from homology"/>
<dbReference type="Gene3D" id="1.50.10.10">
    <property type="match status" value="1"/>
</dbReference>
<name>A0A086P9D2_SPHHM</name>
<protein>
    <recommendedName>
        <fullName evidence="3">cellulase</fullName>
        <ecNumber evidence="3">3.2.1.4</ecNumber>
    </recommendedName>
</protein>
<keyword evidence="5" id="KW-0136">Cellulose degradation</keyword>
<evidence type="ECO:0000256" key="8">
    <source>
        <dbReference type="SAM" id="SignalP"/>
    </source>
</evidence>
<organism evidence="9 10">
    <name type="scientific">Sphingobium herbicidovorans (strain ATCC 700291 / DSM 11019 / CCUG 56400 / KCTC 2939 / LMG 18315 / NBRC 16415 / MH)</name>
    <name type="common">Sphingomonas herbicidovorans</name>
    <dbReference type="NCBI Taxonomy" id="1219045"/>
    <lineage>
        <taxon>Bacteria</taxon>
        <taxon>Pseudomonadati</taxon>
        <taxon>Pseudomonadota</taxon>
        <taxon>Alphaproteobacteria</taxon>
        <taxon>Sphingomonadales</taxon>
        <taxon>Sphingomonadaceae</taxon>
        <taxon>Sphingobium</taxon>
    </lineage>
</organism>
<keyword evidence="7" id="KW-0119">Carbohydrate metabolism</keyword>
<dbReference type="Proteomes" id="UP000024284">
    <property type="component" value="Unassembled WGS sequence"/>
</dbReference>
<dbReference type="Pfam" id="PF01270">
    <property type="entry name" value="Glyco_hydro_8"/>
    <property type="match status" value="1"/>
</dbReference>
<keyword evidence="6" id="KW-0326">Glycosidase</keyword>
<dbReference type="InterPro" id="IPR002037">
    <property type="entry name" value="Glyco_hydro_8"/>
</dbReference>
<dbReference type="RefSeq" id="WP_037465886.1">
    <property type="nucleotide sequence ID" value="NZ_BCZD01000030.1"/>
</dbReference>
<evidence type="ECO:0000313" key="9">
    <source>
        <dbReference type="EMBL" id="KFG90000.1"/>
    </source>
</evidence>
<dbReference type="eggNOG" id="COG3405">
    <property type="taxonomic scope" value="Bacteria"/>
</dbReference>
<dbReference type="PRINTS" id="PR00735">
    <property type="entry name" value="GLHYDRLASE8"/>
</dbReference>
<dbReference type="PATRIC" id="fig|1219045.3.peg.2215"/>
<dbReference type="GO" id="GO:0008810">
    <property type="term" value="F:cellulase activity"/>
    <property type="evidence" value="ECO:0007669"/>
    <property type="project" value="UniProtKB-EC"/>
</dbReference>
<comment type="caution">
    <text evidence="9">The sequence shown here is derived from an EMBL/GenBank/DDBJ whole genome shotgun (WGS) entry which is preliminary data.</text>
</comment>
<keyword evidence="8" id="KW-0732">Signal</keyword>
<evidence type="ECO:0000256" key="2">
    <source>
        <dbReference type="ARBA" id="ARBA00009209"/>
    </source>
</evidence>
<feature type="chain" id="PRO_5001813052" description="cellulase" evidence="8">
    <location>
        <begin position="24"/>
        <end position="333"/>
    </location>
</feature>
<dbReference type="InterPro" id="IPR008928">
    <property type="entry name" value="6-hairpin_glycosidase_sf"/>
</dbReference>
<reference evidence="9" key="1">
    <citation type="submission" date="2014-08" db="EMBL/GenBank/DDBJ databases">
        <title>Draft genome sequences of Sphingobium herbicidovorans.</title>
        <authorList>
            <person name="Gan H.M."/>
            <person name="Gan H.Y."/>
            <person name="Savka M.A."/>
        </authorList>
    </citation>
    <scope>NUCLEOTIDE SEQUENCE [LARGE SCALE GENOMIC DNA]</scope>
    <source>
        <strain evidence="9">NBRC 16415</strain>
    </source>
</reference>
<dbReference type="GO" id="GO:0030245">
    <property type="term" value="P:cellulose catabolic process"/>
    <property type="evidence" value="ECO:0007669"/>
    <property type="project" value="UniProtKB-KW"/>
</dbReference>
<dbReference type="PROSITE" id="PS51257">
    <property type="entry name" value="PROKAR_LIPOPROTEIN"/>
    <property type="match status" value="1"/>
</dbReference>
<keyword evidence="4" id="KW-0378">Hydrolase</keyword>
<dbReference type="AlphaFoldDB" id="A0A086P9D2"/>
<gene>
    <name evidence="9" type="ORF">BV98_002173</name>
</gene>
<dbReference type="EC" id="3.2.1.4" evidence="3"/>
<dbReference type="InterPro" id="IPR012341">
    <property type="entry name" value="6hp_glycosidase-like_sf"/>
</dbReference>
<dbReference type="SUPFAM" id="SSF48208">
    <property type="entry name" value="Six-hairpin glycosidases"/>
    <property type="match status" value="1"/>
</dbReference>
<evidence type="ECO:0000256" key="1">
    <source>
        <dbReference type="ARBA" id="ARBA00000966"/>
    </source>
</evidence>
<comment type="similarity">
    <text evidence="2">Belongs to the glycosyl hydrolase 8 (cellulase D) family.</text>
</comment>
<accession>A0A086P9D2</accession>
<evidence type="ECO:0000256" key="3">
    <source>
        <dbReference type="ARBA" id="ARBA00012601"/>
    </source>
</evidence>
<evidence type="ECO:0000256" key="7">
    <source>
        <dbReference type="ARBA" id="ARBA00023326"/>
    </source>
</evidence>
<sequence>MAVDRRAFSLAALAALTISCARAGGRPALKNGMWPRFKSAFLDRSGRIVDNGNGGISHSEGQGYGLWLALTANDRDAFDSIHRWTEATLARRDFALYSWRYDPRQENPVADRNNATDGDIFIAWALARAGEQWQDAALTARSEEIRAAILAHLVIERFGRRLLLPGLDGFSSPNVVTVNPSYFIWPAFDQFRRLDGEAVWGSLIRDCEKLLKAARFGPRRLPTDWIDVTADPAIAPAASKPPRFGFDAVRLPLYAQAGGRPQLVSPIIDCWRGYVRARREIPAWIDVQSGQEADYALSPGGMTIANRALGLPASLPLSSDYYAAALQTLSQSL</sequence>